<feature type="transmembrane region" description="Helical" evidence="2">
    <location>
        <begin position="359"/>
        <end position="379"/>
    </location>
</feature>
<dbReference type="AlphaFoldDB" id="A0A5B9QIR6"/>
<feature type="region of interest" description="Disordered" evidence="1">
    <location>
        <begin position="55"/>
        <end position="89"/>
    </location>
</feature>
<feature type="transmembrane region" description="Helical" evidence="2">
    <location>
        <begin position="416"/>
        <end position="435"/>
    </location>
</feature>
<dbReference type="Pfam" id="PF10101">
    <property type="entry name" value="DUF2339"/>
    <property type="match status" value="1"/>
</dbReference>
<name>A0A5B9QIR6_9BACT</name>
<dbReference type="InterPro" id="IPR019286">
    <property type="entry name" value="DUF2339_TM"/>
</dbReference>
<accession>A0A5B9QIR6</accession>
<keyword evidence="2" id="KW-0812">Transmembrane</keyword>
<feature type="transmembrane region" description="Helical" evidence="2">
    <location>
        <begin position="613"/>
        <end position="632"/>
    </location>
</feature>
<dbReference type="OrthoDB" id="207428at2"/>
<organism evidence="3 4">
    <name type="scientific">Bythopirellula goksoeyrii</name>
    <dbReference type="NCBI Taxonomy" id="1400387"/>
    <lineage>
        <taxon>Bacteria</taxon>
        <taxon>Pseudomonadati</taxon>
        <taxon>Planctomycetota</taxon>
        <taxon>Planctomycetia</taxon>
        <taxon>Pirellulales</taxon>
        <taxon>Lacipirellulaceae</taxon>
        <taxon>Bythopirellula</taxon>
    </lineage>
</organism>
<dbReference type="KEGG" id="bgok:Pr1d_48060"/>
<feature type="transmembrane region" description="Helical" evidence="2">
    <location>
        <begin position="386"/>
        <end position="404"/>
    </location>
</feature>
<proteinExistence type="predicted"/>
<feature type="transmembrane region" description="Helical" evidence="2">
    <location>
        <begin position="468"/>
        <end position="484"/>
    </location>
</feature>
<feature type="transmembrane region" description="Helical" evidence="2">
    <location>
        <begin position="229"/>
        <end position="248"/>
    </location>
</feature>
<feature type="transmembrane region" description="Helical" evidence="2">
    <location>
        <begin position="172"/>
        <end position="192"/>
    </location>
</feature>
<feature type="transmembrane region" description="Helical" evidence="2">
    <location>
        <begin position="682"/>
        <end position="703"/>
    </location>
</feature>
<protein>
    <recommendedName>
        <fullName evidence="5">DUF2339 domain-containing protein</fullName>
    </recommendedName>
</protein>
<feature type="transmembrane region" description="Helical" evidence="2">
    <location>
        <begin position="577"/>
        <end position="601"/>
    </location>
</feature>
<keyword evidence="4" id="KW-1185">Reference proteome</keyword>
<evidence type="ECO:0000313" key="4">
    <source>
        <dbReference type="Proteomes" id="UP000323917"/>
    </source>
</evidence>
<feature type="transmembrane region" description="Helical" evidence="2">
    <location>
        <begin position="6"/>
        <end position="28"/>
    </location>
</feature>
<evidence type="ECO:0008006" key="5">
    <source>
        <dbReference type="Google" id="ProtNLM"/>
    </source>
</evidence>
<keyword evidence="2" id="KW-0472">Membrane</keyword>
<feature type="transmembrane region" description="Helical" evidence="2">
    <location>
        <begin position="282"/>
        <end position="302"/>
    </location>
</feature>
<feature type="transmembrane region" description="Helical" evidence="2">
    <location>
        <begin position="308"/>
        <end position="325"/>
    </location>
</feature>
<dbReference type="PANTHER" id="PTHR38434:SF1">
    <property type="entry name" value="BLL2549 PROTEIN"/>
    <property type="match status" value="1"/>
</dbReference>
<feature type="transmembrane region" description="Helical" evidence="2">
    <location>
        <begin position="254"/>
        <end position="275"/>
    </location>
</feature>
<gene>
    <name evidence="3" type="ORF">Pr1d_48060</name>
</gene>
<feature type="transmembrane region" description="Helical" evidence="2">
    <location>
        <begin position="773"/>
        <end position="791"/>
    </location>
</feature>
<feature type="transmembrane region" description="Helical" evidence="2">
    <location>
        <begin position="797"/>
        <end position="818"/>
    </location>
</feature>
<evidence type="ECO:0000256" key="1">
    <source>
        <dbReference type="SAM" id="MobiDB-lite"/>
    </source>
</evidence>
<feature type="transmembrane region" description="Helical" evidence="2">
    <location>
        <begin position="204"/>
        <end position="222"/>
    </location>
</feature>
<feature type="transmembrane region" description="Helical" evidence="2">
    <location>
        <begin position="743"/>
        <end position="761"/>
    </location>
</feature>
<feature type="transmembrane region" description="Helical" evidence="2">
    <location>
        <begin position="330"/>
        <end position="347"/>
    </location>
</feature>
<feature type="transmembrane region" description="Helical" evidence="2">
    <location>
        <begin position="491"/>
        <end position="512"/>
    </location>
</feature>
<sequence length="839" mass="93205" precursor="true">MEELFFMLLALAALAVVFLAPIATYVIVKRIERDQADRFRSLRIDLNKIGSQVAELRKGVAPPPTSESAQTPPSPAEPKPVESEVPAPSEPLEPVMSIIEEEKAMQPAAFFKEPPPKMRVPQPVREPVEPREPSKFEIAAKETLQKIWNWIIVGEEHVPAGVSMEYAVASQWLLRIGVLVLVMGIGFFLKYSIDRGLLGPQARVALSVITGLVLLIAGTRILGKKYHVLGQGLLGAGLATLYFSVFAASNLFHLISATPAFVLMGLVTVLAGGIAVRFDSMLVAVLGIIGGYLTPVMLSTGVVNFPGLFGYMLVLGIGVLGICYWKNWPLVNYLSFFATYALFFAAMQKYDATHFWEVFPFMIAFFVLFSAMTVMYKIVRHTKSNLLDLIAMFVNAGVFFAVGYRLIDEVYGRKWIAALSLGLTAFYTIHIYYFLRRKLVDRELLVTMIGLATFFLAITMPLVLSREWITASWAIQAVVLMWVAQKLSSNFVRQVALILFAVVLARFCFYDLGRQFSGGVASTADLPLSDYLRALVERVIAFGIPIASFGLAYRILEKEPPPSNATVVTSENDVEPWLGGSTTLRMLVFAAFSMAFLYLHLELNRTMGHFYTPARLPILTILWIGLCGFLLYEYSRREHVVLLALLGLAVVGLVSKLVLFDLPSWGVNERMLYMQPYSFRDALMRLIDFGAIIGFLGGAYALMAKRGTGDQIRSVLGFASLAMLFVYLTLEVNSYLYHHYEGLRAGGVSILWAVFALALILRGIGKNIVALRYLGLLLFTIVSLKVFFVDLARLDQFWRIVAFGVLGVLLMAGSFVYLKYREDFAIADTKEGDAGEEEA</sequence>
<feature type="transmembrane region" description="Helical" evidence="2">
    <location>
        <begin position="639"/>
        <end position="662"/>
    </location>
</feature>
<feature type="transmembrane region" description="Helical" evidence="2">
    <location>
        <begin position="715"/>
        <end position="737"/>
    </location>
</feature>
<evidence type="ECO:0000256" key="2">
    <source>
        <dbReference type="SAM" id="Phobius"/>
    </source>
</evidence>
<keyword evidence="2" id="KW-1133">Transmembrane helix</keyword>
<dbReference type="Proteomes" id="UP000323917">
    <property type="component" value="Chromosome"/>
</dbReference>
<feature type="transmembrane region" description="Helical" evidence="2">
    <location>
        <begin position="532"/>
        <end position="556"/>
    </location>
</feature>
<reference evidence="3 4" key="1">
    <citation type="submission" date="2019-08" db="EMBL/GenBank/DDBJ databases">
        <title>Deep-cultivation of Planctomycetes and their phenomic and genomic characterization uncovers novel biology.</title>
        <authorList>
            <person name="Wiegand S."/>
            <person name="Jogler M."/>
            <person name="Boedeker C."/>
            <person name="Pinto D."/>
            <person name="Vollmers J."/>
            <person name="Rivas-Marin E."/>
            <person name="Kohn T."/>
            <person name="Peeters S.H."/>
            <person name="Heuer A."/>
            <person name="Rast P."/>
            <person name="Oberbeckmann S."/>
            <person name="Bunk B."/>
            <person name="Jeske O."/>
            <person name="Meyerdierks A."/>
            <person name="Storesund J.E."/>
            <person name="Kallscheuer N."/>
            <person name="Luecker S."/>
            <person name="Lage O.M."/>
            <person name="Pohl T."/>
            <person name="Merkel B.J."/>
            <person name="Hornburger P."/>
            <person name="Mueller R.-W."/>
            <person name="Bruemmer F."/>
            <person name="Labrenz M."/>
            <person name="Spormann A.M."/>
            <person name="Op den Camp H."/>
            <person name="Overmann J."/>
            <person name="Amann R."/>
            <person name="Jetten M.S.M."/>
            <person name="Mascher T."/>
            <person name="Medema M.H."/>
            <person name="Devos D.P."/>
            <person name="Kaster A.-K."/>
            <person name="Ovreas L."/>
            <person name="Rohde M."/>
            <person name="Galperin M.Y."/>
            <person name="Jogler C."/>
        </authorList>
    </citation>
    <scope>NUCLEOTIDE SEQUENCE [LARGE SCALE GENOMIC DNA]</scope>
    <source>
        <strain evidence="3 4">Pr1d</strain>
    </source>
</reference>
<evidence type="ECO:0000313" key="3">
    <source>
        <dbReference type="EMBL" id="QEG37460.1"/>
    </source>
</evidence>
<dbReference type="PANTHER" id="PTHR38434">
    <property type="entry name" value="BLL2549 PROTEIN"/>
    <property type="match status" value="1"/>
</dbReference>
<dbReference type="EMBL" id="CP042913">
    <property type="protein sequence ID" value="QEG37460.1"/>
    <property type="molecule type" value="Genomic_DNA"/>
</dbReference>
<feature type="transmembrane region" description="Helical" evidence="2">
    <location>
        <begin position="444"/>
        <end position="462"/>
    </location>
</feature>
<dbReference type="RefSeq" id="WP_148075699.1">
    <property type="nucleotide sequence ID" value="NZ_CP042913.1"/>
</dbReference>